<evidence type="ECO:0000256" key="1">
    <source>
        <dbReference type="SAM" id="Coils"/>
    </source>
</evidence>
<organism evidence="3 4">
    <name type="scientific">Butyribacter intestini</name>
    <dbReference type="NCBI Taxonomy" id="1703332"/>
    <lineage>
        <taxon>Bacteria</taxon>
        <taxon>Bacillati</taxon>
        <taxon>Bacillota</taxon>
        <taxon>Clostridia</taxon>
        <taxon>Lachnospirales</taxon>
        <taxon>Lachnospiraceae</taxon>
        <taxon>Butyribacter</taxon>
    </lineage>
</organism>
<dbReference type="RefSeq" id="WP_055945381.1">
    <property type="nucleotide sequence ID" value="NZ_JAQDDZ010000006.1"/>
</dbReference>
<evidence type="ECO:0000313" key="4">
    <source>
        <dbReference type="Proteomes" id="UP000050833"/>
    </source>
</evidence>
<dbReference type="Proteomes" id="UP000050833">
    <property type="component" value="Unassembled WGS sequence"/>
</dbReference>
<gene>
    <name evidence="3" type="ORF">APZ18_12440</name>
</gene>
<reference evidence="3 4" key="1">
    <citation type="submission" date="2015-10" db="EMBL/GenBank/DDBJ databases">
        <title>Butyribacter intestini gen. nov., sp. nov., a butyric acid-producing bacterium of the family Lachnospiraceae isolated from the human faeces.</title>
        <authorList>
            <person name="Zou Y."/>
            <person name="Xue W."/>
            <person name="Luo G."/>
            <person name="Lv M."/>
        </authorList>
    </citation>
    <scope>NUCLEOTIDE SEQUENCE [LARGE SCALE GENOMIC DNA]</scope>
    <source>
        <strain evidence="3 4">TF01-11</strain>
    </source>
</reference>
<dbReference type="EMBL" id="LLKB01000005">
    <property type="protein sequence ID" value="KQC85480.1"/>
    <property type="molecule type" value="Genomic_DNA"/>
</dbReference>
<keyword evidence="1" id="KW-0175">Coiled coil</keyword>
<keyword evidence="4" id="KW-1185">Reference proteome</keyword>
<comment type="caution">
    <text evidence="3">The sequence shown here is derived from an EMBL/GenBank/DDBJ whole genome shotgun (WGS) entry which is preliminary data.</text>
</comment>
<dbReference type="AlphaFoldDB" id="A0AAW3JTI2"/>
<sequence>MRLTKGTKKALSLALSTALVLTGANVGTLKADAAKVNNKDGVKLTLTGKTLTEKYATVKEDGTVKVTTTFADAATAGALKGANFGETKTATDVKYVDDCDFSLKIVKVEVAEKNVLAKNVTGDYNNSDLYEVNTTDKSFKDFVAEKGDEITFTYKVTGLEDYEDTLDALKKENEALAASKAALEKNNASLVASKAALEKDNASLVASKAALEKDNKSLAASKAALETENKALAASNSALAASKAALEDQLKNTPAPTETPAPVAKGQMGNFNVSFDYVGDDTWGEQSWGDKSVNVTKDGDYSIEYTATSDSKGIYLMMLDTDLYYGSLADNFAFTVKNVKIGDKTYAIDNKGCWGFADQTVSKNYRFNIVNPWNGLFDKTGVNWQDEKVTTIDKLNKAPVKANDKIVVNFNVTTKKASSTVSIKAAKSKVSVAPSKSATVKYTVKGTSTVKATSNNKAVTVKVNKSKKNVTITAKKTAVMGKTATITLKAGSKKSTIKVTVAKTANVKKKKTAKYTVALAKVTKKVKAKKIKVSVKNKKVAKVTVKKTAKGQVTFQVKGLKKGKTTATLKYGKKSAKVSVVVK</sequence>
<evidence type="ECO:0000313" key="3">
    <source>
        <dbReference type="EMBL" id="KQC85480.1"/>
    </source>
</evidence>
<feature type="signal peptide" evidence="2">
    <location>
        <begin position="1"/>
        <end position="26"/>
    </location>
</feature>
<proteinExistence type="predicted"/>
<keyword evidence="2" id="KW-0732">Signal</keyword>
<dbReference type="Gene3D" id="6.10.250.3150">
    <property type="match status" value="1"/>
</dbReference>
<name>A0AAW3JTI2_9FIRM</name>
<evidence type="ECO:0000256" key="2">
    <source>
        <dbReference type="SAM" id="SignalP"/>
    </source>
</evidence>
<feature type="coiled-coil region" evidence="1">
    <location>
        <begin position="159"/>
        <end position="228"/>
    </location>
</feature>
<feature type="chain" id="PRO_5043733248" evidence="2">
    <location>
        <begin position="27"/>
        <end position="583"/>
    </location>
</feature>
<accession>A0AAW3JTI2</accession>
<protein>
    <submittedName>
        <fullName evidence="3">Uncharacterized protein</fullName>
    </submittedName>
</protein>